<evidence type="ECO:0000313" key="3">
    <source>
        <dbReference type="Proteomes" id="UP001216139"/>
    </source>
</evidence>
<dbReference type="PANTHER" id="PTHR43300">
    <property type="entry name" value="ACETYLTRANSFERASE"/>
    <property type="match status" value="1"/>
</dbReference>
<keyword evidence="2" id="KW-0808">Transferase</keyword>
<dbReference type="Gene3D" id="2.160.10.10">
    <property type="entry name" value="Hexapeptide repeat proteins"/>
    <property type="match status" value="1"/>
</dbReference>
<reference evidence="2 3" key="1">
    <citation type="submission" date="2023-02" db="EMBL/GenBank/DDBJ databases">
        <title>Genome sequence of Mucilaginibacter jinjuensis strain KACC 16571.</title>
        <authorList>
            <person name="Kim S."/>
            <person name="Heo J."/>
            <person name="Kwon S.-W."/>
        </authorList>
    </citation>
    <scope>NUCLEOTIDE SEQUENCE [LARGE SCALE GENOMIC DNA]</scope>
    <source>
        <strain evidence="2 3">KACC 16571</strain>
    </source>
</reference>
<dbReference type="Pfam" id="PF00132">
    <property type="entry name" value="Hexapep"/>
    <property type="match status" value="1"/>
</dbReference>
<organism evidence="2 3">
    <name type="scientific">Mucilaginibacter jinjuensis</name>
    <dbReference type="NCBI Taxonomy" id="1176721"/>
    <lineage>
        <taxon>Bacteria</taxon>
        <taxon>Pseudomonadati</taxon>
        <taxon>Bacteroidota</taxon>
        <taxon>Sphingobacteriia</taxon>
        <taxon>Sphingobacteriales</taxon>
        <taxon>Sphingobacteriaceae</taxon>
        <taxon>Mucilaginibacter</taxon>
    </lineage>
</organism>
<proteinExistence type="inferred from homology"/>
<dbReference type="GO" id="GO:0016746">
    <property type="term" value="F:acyltransferase activity"/>
    <property type="evidence" value="ECO:0007669"/>
    <property type="project" value="UniProtKB-KW"/>
</dbReference>
<dbReference type="PANTHER" id="PTHR43300:SF11">
    <property type="entry name" value="ACETYLTRANSFERASE RV3034C-RELATED"/>
    <property type="match status" value="1"/>
</dbReference>
<dbReference type="CDD" id="cd04647">
    <property type="entry name" value="LbH_MAT_like"/>
    <property type="match status" value="1"/>
</dbReference>
<dbReference type="SUPFAM" id="SSF51161">
    <property type="entry name" value="Trimeric LpxA-like enzymes"/>
    <property type="match status" value="1"/>
</dbReference>
<accession>A0ABY7T381</accession>
<evidence type="ECO:0000256" key="1">
    <source>
        <dbReference type="ARBA" id="ARBA00007274"/>
    </source>
</evidence>
<gene>
    <name evidence="2" type="ORF">PQO05_18485</name>
</gene>
<dbReference type="RefSeq" id="WP_273628921.1">
    <property type="nucleotide sequence ID" value="NZ_CP117167.1"/>
</dbReference>
<keyword evidence="3" id="KW-1185">Reference proteome</keyword>
<sequence>MSVINFLKKIRNEFLRKVVYRKYKIGPGFYSGTRVRIWAKKTISIGKNFYIGRDSFIESDAIIGDNVIWGNRVALVGRYDHHYQQPGVPIRLASQIRDKDYNWLGLNSITTIEDDVWVSYGCTILSGVTIHTGSIIAAGSVVTKDVEPYSIYGGVPAKKIKDRFSSKQELEYHLSLLQL</sequence>
<dbReference type="Proteomes" id="UP001216139">
    <property type="component" value="Chromosome"/>
</dbReference>
<dbReference type="InterPro" id="IPR050179">
    <property type="entry name" value="Trans_hexapeptide_repeat"/>
</dbReference>
<evidence type="ECO:0000313" key="2">
    <source>
        <dbReference type="EMBL" id="WCT10728.1"/>
    </source>
</evidence>
<protein>
    <submittedName>
        <fullName evidence="2">Acyltransferase</fullName>
    </submittedName>
</protein>
<name>A0ABY7T381_9SPHI</name>
<dbReference type="InterPro" id="IPR011004">
    <property type="entry name" value="Trimer_LpxA-like_sf"/>
</dbReference>
<dbReference type="InterPro" id="IPR001451">
    <property type="entry name" value="Hexapep"/>
</dbReference>
<keyword evidence="2" id="KW-0012">Acyltransferase</keyword>
<comment type="similarity">
    <text evidence="1">Belongs to the transferase hexapeptide repeat family.</text>
</comment>
<dbReference type="EMBL" id="CP117167">
    <property type="protein sequence ID" value="WCT10728.1"/>
    <property type="molecule type" value="Genomic_DNA"/>
</dbReference>